<evidence type="ECO:0000313" key="2">
    <source>
        <dbReference type="Proteomes" id="UP001234178"/>
    </source>
</evidence>
<proteinExistence type="predicted"/>
<dbReference type="Proteomes" id="UP001234178">
    <property type="component" value="Unassembled WGS sequence"/>
</dbReference>
<gene>
    <name evidence="1" type="ORF">OUZ56_005631</name>
</gene>
<protein>
    <submittedName>
        <fullName evidence="1">Uncharacterized protein</fullName>
    </submittedName>
</protein>
<organism evidence="1 2">
    <name type="scientific">Daphnia magna</name>
    <dbReference type="NCBI Taxonomy" id="35525"/>
    <lineage>
        <taxon>Eukaryota</taxon>
        <taxon>Metazoa</taxon>
        <taxon>Ecdysozoa</taxon>
        <taxon>Arthropoda</taxon>
        <taxon>Crustacea</taxon>
        <taxon>Branchiopoda</taxon>
        <taxon>Diplostraca</taxon>
        <taxon>Cladocera</taxon>
        <taxon>Anomopoda</taxon>
        <taxon>Daphniidae</taxon>
        <taxon>Daphnia</taxon>
    </lineage>
</organism>
<sequence length="133" mass="15222">MMRETRVRILMSNTCHIYSQMKAHSDILRMSDGAVEGGQNQKRKYIRRTSKSDIGLSGGYQKDVLNIRPRHLSDIRRTALCYVGTDIQSYMEVSFAGKWEFGAYRTPLCYTYFSFFATRGKGATLKVGKLTET</sequence>
<accession>A0ABQ9YUN4</accession>
<name>A0ABQ9YUN4_9CRUS</name>
<evidence type="ECO:0000313" key="1">
    <source>
        <dbReference type="EMBL" id="KAK4003880.1"/>
    </source>
</evidence>
<dbReference type="EMBL" id="JAOYFB010000001">
    <property type="protein sequence ID" value="KAK4003880.1"/>
    <property type="molecule type" value="Genomic_DNA"/>
</dbReference>
<reference evidence="1 2" key="1">
    <citation type="journal article" date="2023" name="Nucleic Acids Res.">
        <title>The hologenome of Daphnia magna reveals possible DNA methylation and microbiome-mediated evolution of the host genome.</title>
        <authorList>
            <person name="Chaturvedi A."/>
            <person name="Li X."/>
            <person name="Dhandapani V."/>
            <person name="Marshall H."/>
            <person name="Kissane S."/>
            <person name="Cuenca-Cambronero M."/>
            <person name="Asole G."/>
            <person name="Calvet F."/>
            <person name="Ruiz-Romero M."/>
            <person name="Marangio P."/>
            <person name="Guigo R."/>
            <person name="Rago D."/>
            <person name="Mirbahai L."/>
            <person name="Eastwood N."/>
            <person name="Colbourne J.K."/>
            <person name="Zhou J."/>
            <person name="Mallon E."/>
            <person name="Orsini L."/>
        </authorList>
    </citation>
    <scope>NUCLEOTIDE SEQUENCE [LARGE SCALE GENOMIC DNA]</scope>
    <source>
        <strain evidence="1">LRV0_1</strain>
    </source>
</reference>
<keyword evidence="2" id="KW-1185">Reference proteome</keyword>
<comment type="caution">
    <text evidence="1">The sequence shown here is derived from an EMBL/GenBank/DDBJ whole genome shotgun (WGS) entry which is preliminary data.</text>
</comment>